<protein>
    <submittedName>
        <fullName evidence="2">Uncharacterized protein</fullName>
    </submittedName>
</protein>
<organism evidence="2">
    <name type="scientific">Triticum aestivum</name>
    <name type="common">Wheat</name>
    <dbReference type="NCBI Taxonomy" id="4565"/>
    <lineage>
        <taxon>Eukaryota</taxon>
        <taxon>Viridiplantae</taxon>
        <taxon>Streptophyta</taxon>
        <taxon>Embryophyta</taxon>
        <taxon>Tracheophyta</taxon>
        <taxon>Spermatophyta</taxon>
        <taxon>Magnoliopsida</taxon>
        <taxon>Liliopsida</taxon>
        <taxon>Poales</taxon>
        <taxon>Poaceae</taxon>
        <taxon>BOP clade</taxon>
        <taxon>Pooideae</taxon>
        <taxon>Triticodae</taxon>
        <taxon>Triticeae</taxon>
        <taxon>Triticinae</taxon>
        <taxon>Triticum</taxon>
    </lineage>
</organism>
<evidence type="ECO:0000256" key="1">
    <source>
        <dbReference type="SAM" id="MobiDB-lite"/>
    </source>
</evidence>
<dbReference type="OMA" id="SHVNIHE"/>
<evidence type="ECO:0000313" key="2">
    <source>
        <dbReference type="EnsemblPlants" id="TraesCS6D02G313400.1.cds1"/>
    </source>
</evidence>
<dbReference type="AlphaFoldDB" id="A0A3B6QM26"/>
<dbReference type="Gramene" id="TraesCS6D03G0730100.1">
    <property type="protein sequence ID" value="TraesCS6D03G0730100.1.CDS1"/>
    <property type="gene ID" value="TraesCS6D03G0730100"/>
</dbReference>
<accession>A0A3B6QM26</accession>
<evidence type="ECO:0000313" key="3">
    <source>
        <dbReference type="Proteomes" id="UP000019116"/>
    </source>
</evidence>
<feature type="region of interest" description="Disordered" evidence="1">
    <location>
        <begin position="325"/>
        <end position="348"/>
    </location>
</feature>
<dbReference type="Gramene" id="TraesCS6D02G313400.1">
    <property type="protein sequence ID" value="TraesCS6D02G313400.1.cds1"/>
    <property type="gene ID" value="TraesCS6D02G313400"/>
</dbReference>
<name>A0A3B6QM26_WHEAT</name>
<reference evidence="2" key="2">
    <citation type="submission" date="2018-10" db="UniProtKB">
        <authorList>
            <consortium name="EnsemblPlants"/>
        </authorList>
    </citation>
    <scope>IDENTIFICATION</scope>
</reference>
<dbReference type="Proteomes" id="UP000019116">
    <property type="component" value="Chromosome 6D"/>
</dbReference>
<proteinExistence type="predicted"/>
<sequence length="348" mass="36294">MTHDAWGPWVREDVGISLHDPVRREGPHVLRGAGVVVVHEGHCLGWPPPDHARRLAVSAAQPPQLALHGHIEDALGGEVERGAGAGAAHLVHPVHQLLPVRVLVEVGLAVPAVRQRRPYLGHGEAGLGAVDVDLGDVRGVALGEVEAPAVEADVGPEPVEPLHELLLDARVEVVDVRGGPEVGAGVRVARAVGVGPVVAADHVGAPVKARVGGAALEDAVDAPAVLALRRAVVDDNVGDGLDALAVERPDQGLELRLVAVLGGVQVVQPARHVALLGHGLRRRGEPHVRDAAGGDVVHLAHQEVVPPAIVLPRLPVETLPHAAELKTQSKTKHDRSLKTVLADEEDNT</sequence>
<reference evidence="2" key="1">
    <citation type="submission" date="2018-08" db="EMBL/GenBank/DDBJ databases">
        <authorList>
            <person name="Rossello M."/>
        </authorList>
    </citation>
    <scope>NUCLEOTIDE SEQUENCE [LARGE SCALE GENOMIC DNA]</scope>
    <source>
        <strain evidence="2">cv. Chinese Spring</strain>
    </source>
</reference>
<keyword evidence="3" id="KW-1185">Reference proteome</keyword>
<dbReference type="EnsemblPlants" id="TraesCS6D02G313400.1">
    <property type="protein sequence ID" value="TraesCS6D02G313400.1.cds1"/>
    <property type="gene ID" value="TraesCS6D02G313400"/>
</dbReference>